<feature type="domain" description="GAF" evidence="16">
    <location>
        <begin position="248"/>
        <end position="419"/>
    </location>
</feature>
<dbReference type="SMART" id="SM00331">
    <property type="entry name" value="PP2C_SIG"/>
    <property type="match status" value="1"/>
</dbReference>
<evidence type="ECO:0000256" key="6">
    <source>
        <dbReference type="ARBA" id="ARBA00022777"/>
    </source>
</evidence>
<dbReference type="AlphaFoldDB" id="A0A0A0NIG2"/>
<comment type="catalytic activity">
    <reaction evidence="12">
        <text>O-phospho-L-seryl-[protein] + H2O = L-seryl-[protein] + phosphate</text>
        <dbReference type="Rhea" id="RHEA:20629"/>
        <dbReference type="Rhea" id="RHEA-COMP:9863"/>
        <dbReference type="Rhea" id="RHEA-COMP:11604"/>
        <dbReference type="ChEBI" id="CHEBI:15377"/>
        <dbReference type="ChEBI" id="CHEBI:29999"/>
        <dbReference type="ChEBI" id="CHEBI:43474"/>
        <dbReference type="ChEBI" id="CHEBI:83421"/>
        <dbReference type="EC" id="3.1.3.16"/>
    </reaction>
</comment>
<evidence type="ECO:0000256" key="1">
    <source>
        <dbReference type="ARBA" id="ARBA00013081"/>
    </source>
</evidence>
<dbReference type="GO" id="GO:0046872">
    <property type="term" value="F:metal ion binding"/>
    <property type="evidence" value="ECO:0007669"/>
    <property type="project" value="UniProtKB-KW"/>
</dbReference>
<dbReference type="InterPro" id="IPR036457">
    <property type="entry name" value="PPM-type-like_dom_sf"/>
</dbReference>
<keyword evidence="4" id="KW-0479">Metal-binding</keyword>
<comment type="function">
    <text evidence="13">Primarily acts as an independent SigF regulator that is sensitive to the osmosensory signal, mediating the cross talk of PknD with the SigF regulon. Possesses both phosphatase and kinase activities. The kinase domain functions as a classic anti-sigma factor-like kinase to phosphorylate the anti-anti-sigma factor domain at the canonical regulatory site, and the phosphatase domain antagonizes this activity.</text>
</comment>
<evidence type="ECO:0000256" key="8">
    <source>
        <dbReference type="ARBA" id="ARBA00022840"/>
    </source>
</evidence>
<evidence type="ECO:0000256" key="9">
    <source>
        <dbReference type="ARBA" id="ARBA00022842"/>
    </source>
</evidence>
<dbReference type="InterPro" id="IPR003018">
    <property type="entry name" value="GAF"/>
</dbReference>
<keyword evidence="8" id="KW-0067">ATP-binding</keyword>
<dbReference type="HOGENOM" id="CLU_000445_43_3_11"/>
<dbReference type="EMBL" id="QYCY01000001">
    <property type="protein sequence ID" value="RLV77456.1"/>
    <property type="molecule type" value="Genomic_DNA"/>
</dbReference>
<evidence type="ECO:0000256" key="10">
    <source>
        <dbReference type="ARBA" id="ARBA00022912"/>
    </source>
</evidence>
<evidence type="ECO:0000259" key="17">
    <source>
        <dbReference type="SMART" id="SM00331"/>
    </source>
</evidence>
<keyword evidence="9" id="KW-0460">Magnesium</keyword>
<protein>
    <recommendedName>
        <fullName evidence="1">protein-serine/threonine phosphatase</fullName>
        <ecNumber evidence="1">3.1.3.16</ecNumber>
    </recommendedName>
    <alternativeName>
        <fullName evidence="15">Protein-serine/threonine phosphatase</fullName>
    </alternativeName>
    <alternativeName>
        <fullName evidence="14">Serine/threonine-protein kinase</fullName>
    </alternativeName>
</protein>
<evidence type="ECO:0000313" key="18">
    <source>
        <dbReference type="EMBL" id="RLV77456.1"/>
    </source>
</evidence>
<evidence type="ECO:0000256" key="12">
    <source>
        <dbReference type="ARBA" id="ARBA00047761"/>
    </source>
</evidence>
<dbReference type="FunFam" id="3.30.565.10:FF:000028">
    <property type="entry name" value="PAS sensor protein"/>
    <property type="match status" value="1"/>
</dbReference>
<dbReference type="Pfam" id="PF01590">
    <property type="entry name" value="GAF"/>
    <property type="match status" value="1"/>
</dbReference>
<keyword evidence="3" id="KW-0808">Transferase</keyword>
<gene>
    <name evidence="18" type="ORF">D3C57_103765</name>
</gene>
<evidence type="ECO:0000256" key="13">
    <source>
        <dbReference type="ARBA" id="ARBA00056274"/>
    </source>
</evidence>
<dbReference type="FunFam" id="3.60.40.10:FF:000005">
    <property type="entry name" value="Serine/threonine protein phosphatase"/>
    <property type="match status" value="1"/>
</dbReference>
<dbReference type="eggNOG" id="COG2203">
    <property type="taxonomic scope" value="Bacteria"/>
</dbReference>
<dbReference type="Gene3D" id="3.30.450.20">
    <property type="entry name" value="PAS domain"/>
    <property type="match status" value="1"/>
</dbReference>
<reference evidence="18 19" key="1">
    <citation type="journal article" date="2018" name="J. Biol. Chem.">
        <title>Discovery of the actinoplanic acid pathway in Streptomyces rapamycinicus reveals a genetically conserved synergism with rapamycin.</title>
        <authorList>
            <person name="Mrak P."/>
            <person name="Krastel P."/>
            <person name="Pivk Lukancic P."/>
            <person name="Tao J."/>
            <person name="Pistorius D."/>
            <person name="Moore C.M."/>
        </authorList>
    </citation>
    <scope>NUCLEOTIDE SEQUENCE [LARGE SCALE GENOMIC DNA]</scope>
    <source>
        <strain evidence="18 19">NRRL 5491</strain>
    </source>
</reference>
<keyword evidence="2" id="KW-0597">Phosphoprotein</keyword>
<dbReference type="SUPFAM" id="SSF81606">
    <property type="entry name" value="PP2C-like"/>
    <property type="match status" value="1"/>
</dbReference>
<dbReference type="RefSeq" id="WP_020872834.1">
    <property type="nucleotide sequence ID" value="NC_022785.1"/>
</dbReference>
<evidence type="ECO:0000256" key="15">
    <source>
        <dbReference type="ARBA" id="ARBA00081350"/>
    </source>
</evidence>
<dbReference type="GO" id="GO:0016301">
    <property type="term" value="F:kinase activity"/>
    <property type="evidence" value="ECO:0007669"/>
    <property type="project" value="UniProtKB-KW"/>
</dbReference>
<evidence type="ECO:0000256" key="5">
    <source>
        <dbReference type="ARBA" id="ARBA00022741"/>
    </source>
</evidence>
<dbReference type="InterPro" id="IPR003594">
    <property type="entry name" value="HATPase_dom"/>
</dbReference>
<evidence type="ECO:0000256" key="11">
    <source>
        <dbReference type="ARBA" id="ARBA00023211"/>
    </source>
</evidence>
<evidence type="ECO:0000259" key="16">
    <source>
        <dbReference type="SMART" id="SM00065"/>
    </source>
</evidence>
<dbReference type="SMART" id="SM00065">
    <property type="entry name" value="GAF"/>
    <property type="match status" value="1"/>
</dbReference>
<dbReference type="GO" id="GO:0005524">
    <property type="term" value="F:ATP binding"/>
    <property type="evidence" value="ECO:0007669"/>
    <property type="project" value="UniProtKB-KW"/>
</dbReference>
<sequence>MNSFSDHERGEAFPFGDVAAALVDGNGIVRGWSRTAARLLDRSPADVCGHSLRRLLVQQSDPTCGPGSAGQALLRHRSGRAVDVAFDVLPLDGTSDLLVLAAPTLRVTGWGRDEAVVRALLAQDRVGLGIHDMDLMTLHSNVTPDMFGGIRVVDSQLREIISDPDAAAALRRVLVTGIPMIDRKQRVRTPRGPGKEWCLSLSAFRLEDAKGQPTGLATLFTDITEQQRSSYHLDLRHEAATRVGRSLDVLRTAQDLVDVLVPALGDLAWVSLAEAVLEGDEPPKLAGPGQWHLRRAAAASVAPWPPGLWPPELGDEPPMPDVPVLRRVQHGETVVAPDRTAFMAMIDFDSQLAAFLIPEHGHSLVAAPLFARGLVLGAVVVWRTSRPEPFDQADAELLTEIASRGALSVDNARRYTREHREAVVLQQRLLPRAATDTPAAETTGFYRPAGNGADISGDWFEAIPLPSLRVALIIGDVTGHGLPATATMGRLRAAIHTLADLEMEPDELLTHVDDLVQQLGNEAPHGQQDTVGATCLYVVYDPVTGRCTMASAGHPPPIVVRPDGTVRDIDVTPGPPLGVGGMPFEVAETHVAPGSILALYTDGLVEHGDHDLAAGIQQLTDDLAAFGGPGRTLDDIGRSLLTDTSDAPARDDIALLLARTRAIPSDNVASWEFAADLTQVASAREATTRQLSAWGLDVEDVAFTTELLVSELVTNAIRYAGGPVGLRLIREDVLVCEISDPSNTQPRLRRARTTDEGGRGLFLVAQLASRWGCRYGHTGKTIWTEQPLAAAGARTEQ</sequence>
<dbReference type="Pfam" id="PF13581">
    <property type="entry name" value="HATPase_c_2"/>
    <property type="match status" value="1"/>
</dbReference>
<dbReference type="SUPFAM" id="SSF55785">
    <property type="entry name" value="PYP-like sensor domain (PAS domain)"/>
    <property type="match status" value="1"/>
</dbReference>
<dbReference type="EC" id="3.1.3.16" evidence="1"/>
<comment type="caution">
    <text evidence="18">The sequence shown here is derived from an EMBL/GenBank/DDBJ whole genome shotgun (WGS) entry which is preliminary data.</text>
</comment>
<evidence type="ECO:0000256" key="4">
    <source>
        <dbReference type="ARBA" id="ARBA00022723"/>
    </source>
</evidence>
<keyword evidence="5" id="KW-0547">Nucleotide-binding</keyword>
<organism evidence="18 19">
    <name type="scientific">Streptomyces rapamycinicus (strain ATCC 29253 / DSM 41530 / NRRL 5491 / AYB-994)</name>
    <name type="common">Streptomyces hygroscopicus (strain ATCC 29253)</name>
    <dbReference type="NCBI Taxonomy" id="1343740"/>
    <lineage>
        <taxon>Bacteria</taxon>
        <taxon>Bacillati</taxon>
        <taxon>Actinomycetota</taxon>
        <taxon>Actinomycetes</taxon>
        <taxon>Kitasatosporales</taxon>
        <taxon>Streptomycetaceae</taxon>
        <taxon>Streptomyces</taxon>
        <taxon>Streptomyces violaceusniger group</taxon>
    </lineage>
</organism>
<dbReference type="InterPro" id="IPR052016">
    <property type="entry name" value="Bact_Sigma-Reg"/>
</dbReference>
<dbReference type="SUPFAM" id="SSF55874">
    <property type="entry name" value="ATPase domain of HSP90 chaperone/DNA topoisomerase II/histidine kinase"/>
    <property type="match status" value="1"/>
</dbReference>
<dbReference type="eggNOG" id="COG2208">
    <property type="taxonomic scope" value="Bacteria"/>
</dbReference>
<dbReference type="GO" id="GO:0004722">
    <property type="term" value="F:protein serine/threonine phosphatase activity"/>
    <property type="evidence" value="ECO:0007669"/>
    <property type="project" value="UniProtKB-EC"/>
</dbReference>
<evidence type="ECO:0000256" key="14">
    <source>
        <dbReference type="ARBA" id="ARBA00075117"/>
    </source>
</evidence>
<dbReference type="KEGG" id="src:M271_39855"/>
<dbReference type="PANTHER" id="PTHR43156">
    <property type="entry name" value="STAGE II SPORULATION PROTEIN E-RELATED"/>
    <property type="match status" value="1"/>
</dbReference>
<name>A0A0A0NIG2_STRRN</name>
<keyword evidence="10" id="KW-0904">Protein phosphatase</keyword>
<dbReference type="InterPro" id="IPR013767">
    <property type="entry name" value="PAS_fold"/>
</dbReference>
<keyword evidence="6" id="KW-0418">Kinase</keyword>
<dbReference type="Gene3D" id="3.60.40.10">
    <property type="entry name" value="PPM-type phosphatase domain"/>
    <property type="match status" value="1"/>
</dbReference>
<accession>A0A0A0NIG2</accession>
<dbReference type="Gene3D" id="3.30.565.10">
    <property type="entry name" value="Histidine kinase-like ATPase, C-terminal domain"/>
    <property type="match status" value="1"/>
</dbReference>
<dbReference type="SUPFAM" id="SSF55781">
    <property type="entry name" value="GAF domain-like"/>
    <property type="match status" value="1"/>
</dbReference>
<dbReference type="InterPro" id="IPR029016">
    <property type="entry name" value="GAF-like_dom_sf"/>
</dbReference>
<dbReference type="GO" id="GO:0006355">
    <property type="term" value="P:regulation of DNA-templated transcription"/>
    <property type="evidence" value="ECO:0007669"/>
    <property type="project" value="InterPro"/>
</dbReference>
<dbReference type="STRING" id="1343740.M271_39855"/>
<dbReference type="Gene3D" id="3.30.450.40">
    <property type="match status" value="1"/>
</dbReference>
<keyword evidence="7" id="KW-0378">Hydrolase</keyword>
<dbReference type="Pfam" id="PF07228">
    <property type="entry name" value="SpoIIE"/>
    <property type="match status" value="1"/>
</dbReference>
<dbReference type="PANTHER" id="PTHR43156:SF2">
    <property type="entry name" value="STAGE II SPORULATION PROTEIN E"/>
    <property type="match status" value="1"/>
</dbReference>
<evidence type="ECO:0000256" key="3">
    <source>
        <dbReference type="ARBA" id="ARBA00022679"/>
    </source>
</evidence>
<evidence type="ECO:0000256" key="7">
    <source>
        <dbReference type="ARBA" id="ARBA00022801"/>
    </source>
</evidence>
<dbReference type="Pfam" id="PF00989">
    <property type="entry name" value="PAS"/>
    <property type="match status" value="1"/>
</dbReference>
<feature type="domain" description="PPM-type phosphatase" evidence="17">
    <location>
        <begin position="440"/>
        <end position="660"/>
    </location>
</feature>
<dbReference type="CDD" id="cd16936">
    <property type="entry name" value="HATPase_RsbW-like"/>
    <property type="match status" value="1"/>
</dbReference>
<evidence type="ECO:0000256" key="2">
    <source>
        <dbReference type="ARBA" id="ARBA00022553"/>
    </source>
</evidence>
<dbReference type="InterPro" id="IPR035965">
    <property type="entry name" value="PAS-like_dom_sf"/>
</dbReference>
<proteinExistence type="predicted"/>
<dbReference type="InterPro" id="IPR001932">
    <property type="entry name" value="PPM-type_phosphatase-like_dom"/>
</dbReference>
<dbReference type="InterPro" id="IPR036890">
    <property type="entry name" value="HATPase_C_sf"/>
</dbReference>
<keyword evidence="11" id="KW-0464">Manganese</keyword>
<dbReference type="Proteomes" id="UP000281594">
    <property type="component" value="Unassembled WGS sequence"/>
</dbReference>
<evidence type="ECO:0000313" key="19">
    <source>
        <dbReference type="Proteomes" id="UP000281594"/>
    </source>
</evidence>